<organism evidence="1">
    <name type="scientific">sediment metagenome</name>
    <dbReference type="NCBI Taxonomy" id="749907"/>
    <lineage>
        <taxon>unclassified sequences</taxon>
        <taxon>metagenomes</taxon>
        <taxon>ecological metagenomes</taxon>
    </lineage>
</organism>
<sequence>MSMDITGGDPYLYYTRCYANSTDPALRQGWADGTNEPLNMGEAKFIEVCFKYTGDESPAVGSVSWARH</sequence>
<reference evidence="1" key="1">
    <citation type="submission" date="2010-07" db="EMBL/GenBank/DDBJ databases">
        <authorList>
            <consortium name="CONSOLIDER consortium CSD2007-00005"/>
            <person name="Guazzaroni M.-E."/>
            <person name="Richter M."/>
            <person name="Garcia-Salamanca A."/>
            <person name="Yarza P."/>
            <person name="Ferrer M."/>
        </authorList>
    </citation>
    <scope>NUCLEOTIDE SEQUENCE</scope>
</reference>
<feature type="non-terminal residue" evidence="1">
    <location>
        <position position="68"/>
    </location>
</feature>
<evidence type="ECO:0000313" key="1">
    <source>
        <dbReference type="EMBL" id="EFK97366.1"/>
    </source>
</evidence>
<dbReference type="EMBL" id="ADZX01000227">
    <property type="protein sequence ID" value="EFK97366.1"/>
    <property type="molecule type" value="Genomic_DNA"/>
</dbReference>
<dbReference type="AlphaFoldDB" id="D9PGE8"/>
<reference evidence="1" key="2">
    <citation type="journal article" date="2011" name="Microb. Ecol.">
        <title>Taxonomic and Functional Metagenomic Profiling of the Microbial Community in the Anoxic Sediment of a Sub-saline Shallow Lake (Laguna de Carrizo, Central Spain).</title>
        <authorList>
            <person name="Ferrer M."/>
            <person name="Guazzaroni M.E."/>
            <person name="Richter M."/>
            <person name="Garcia-Salamanca A."/>
            <person name="Yarza P."/>
            <person name="Suarez-Suarez A."/>
            <person name="Solano J."/>
            <person name="Alcaide M."/>
            <person name="van Dillewijn P."/>
            <person name="Molina-Henares M.A."/>
            <person name="Lopez-Cortes N."/>
            <person name="Al-Ramahi Y."/>
            <person name="Guerrero C."/>
            <person name="Acosta A."/>
            <person name="de Eugenio L.I."/>
            <person name="Martinez V."/>
            <person name="Marques S."/>
            <person name="Rojo F."/>
            <person name="Santero E."/>
            <person name="Genilloud O."/>
            <person name="Perez-Perez J."/>
            <person name="Rossello-Mora R."/>
            <person name="Ramos J.L."/>
        </authorList>
    </citation>
    <scope>NUCLEOTIDE SEQUENCE</scope>
</reference>
<proteinExistence type="predicted"/>
<protein>
    <submittedName>
        <fullName evidence="1">Uncharacterized protein</fullName>
    </submittedName>
</protein>
<comment type="caution">
    <text evidence="1">The sequence shown here is derived from an EMBL/GenBank/DDBJ whole genome shotgun (WGS) entry which is preliminary data.</text>
</comment>
<gene>
    <name evidence="1" type="ORF">LDC_0595</name>
</gene>
<accession>D9PGE8</accession>
<name>D9PGE8_9ZZZZ</name>